<comment type="caution">
    <text evidence="2">The sequence shown here is derived from an EMBL/GenBank/DDBJ whole genome shotgun (WGS) entry which is preliminary data.</text>
</comment>
<feature type="domain" description="Oxidoreductase-like" evidence="1">
    <location>
        <begin position="95"/>
        <end position="125"/>
    </location>
</feature>
<dbReference type="GO" id="GO:0005739">
    <property type="term" value="C:mitochondrion"/>
    <property type="evidence" value="ECO:0007669"/>
    <property type="project" value="TreeGrafter"/>
</dbReference>
<accession>A0AAN8J7H9</accession>
<keyword evidence="3" id="KW-1185">Reference proteome</keyword>
<dbReference type="PANTHER" id="PTHR21193:SF3">
    <property type="entry name" value="OXIDOREDUCTASE-LIKE DOMAIN-CONTAINING PROTEIN 1"/>
    <property type="match status" value="1"/>
</dbReference>
<evidence type="ECO:0000313" key="2">
    <source>
        <dbReference type="EMBL" id="KAK6170348.1"/>
    </source>
</evidence>
<gene>
    <name evidence="2" type="ORF">SNE40_018761</name>
</gene>
<proteinExistence type="predicted"/>
<dbReference type="AlphaFoldDB" id="A0AAN8J7H9"/>
<evidence type="ECO:0000259" key="1">
    <source>
        <dbReference type="Pfam" id="PF09791"/>
    </source>
</evidence>
<organism evidence="2 3">
    <name type="scientific">Patella caerulea</name>
    <name type="common">Rayed Mediterranean limpet</name>
    <dbReference type="NCBI Taxonomy" id="87958"/>
    <lineage>
        <taxon>Eukaryota</taxon>
        <taxon>Metazoa</taxon>
        <taxon>Spiralia</taxon>
        <taxon>Lophotrochozoa</taxon>
        <taxon>Mollusca</taxon>
        <taxon>Gastropoda</taxon>
        <taxon>Patellogastropoda</taxon>
        <taxon>Patelloidea</taxon>
        <taxon>Patellidae</taxon>
        <taxon>Patella</taxon>
    </lineage>
</organism>
<dbReference type="PANTHER" id="PTHR21193">
    <property type="entry name" value="OXIDOREDUCTASE-LIKE DOMAIN-CONTAINING PROTEIN 1"/>
    <property type="match status" value="1"/>
</dbReference>
<sequence>MAAKIPGLITTSKIFAKGIILHVNTCCGVQYTGFLKPIKCYSASVKIPIDETPRHDEETTSDDEDIKTEIKMVIGEDVKLKSATYTTNIVPGKGPPPEPPVECCMSGCSNCVWITYAEELRDYYSDGGKTALKALENIENPSLRAFVKLELNLKS</sequence>
<reference evidence="2 3" key="1">
    <citation type="submission" date="2024-01" db="EMBL/GenBank/DDBJ databases">
        <title>The genome of the rayed Mediterranean limpet Patella caerulea (Linnaeus, 1758).</title>
        <authorList>
            <person name="Anh-Thu Weber A."/>
            <person name="Halstead-Nussloch G."/>
        </authorList>
    </citation>
    <scope>NUCLEOTIDE SEQUENCE [LARGE SCALE GENOMIC DNA]</scope>
    <source>
        <strain evidence="2">AATW-2023a</strain>
        <tissue evidence="2">Whole specimen</tissue>
    </source>
</reference>
<dbReference type="InterPro" id="IPR019180">
    <property type="entry name" value="Oxidoreductase-like_N"/>
</dbReference>
<dbReference type="Pfam" id="PF09791">
    <property type="entry name" value="Oxidored-like"/>
    <property type="match status" value="1"/>
</dbReference>
<evidence type="ECO:0000313" key="3">
    <source>
        <dbReference type="Proteomes" id="UP001347796"/>
    </source>
</evidence>
<dbReference type="EMBL" id="JAZGQO010000014">
    <property type="protein sequence ID" value="KAK6170348.1"/>
    <property type="molecule type" value="Genomic_DNA"/>
</dbReference>
<dbReference type="InterPro" id="IPR039251">
    <property type="entry name" value="OXLD1"/>
</dbReference>
<name>A0AAN8J7H9_PATCE</name>
<dbReference type="Proteomes" id="UP001347796">
    <property type="component" value="Unassembled WGS sequence"/>
</dbReference>
<protein>
    <recommendedName>
        <fullName evidence="1">Oxidoreductase-like domain-containing protein</fullName>
    </recommendedName>
</protein>